<organism evidence="1 2">
    <name type="scientific">Vibrio variabilis</name>
    <dbReference type="NCBI Taxonomy" id="990271"/>
    <lineage>
        <taxon>Bacteria</taxon>
        <taxon>Pseudomonadati</taxon>
        <taxon>Pseudomonadota</taxon>
        <taxon>Gammaproteobacteria</taxon>
        <taxon>Vibrionales</taxon>
        <taxon>Vibrionaceae</taxon>
        <taxon>Vibrio</taxon>
    </lineage>
</organism>
<dbReference type="EMBL" id="BBMS01000003">
    <property type="protein sequence ID" value="GAL24217.1"/>
    <property type="molecule type" value="Genomic_DNA"/>
</dbReference>
<comment type="caution">
    <text evidence="1">The sequence shown here is derived from an EMBL/GenBank/DDBJ whole genome shotgun (WGS) entry which is preliminary data.</text>
</comment>
<protein>
    <submittedName>
        <fullName evidence="1">Uncharacterized protein</fullName>
    </submittedName>
</protein>
<sequence>MTAKTSKSQKRFDKEKQLLKERWASELQNDPYYSPHLTRDAENFSIRLNY</sequence>
<accession>A0ABQ0J683</accession>
<reference evidence="2" key="1">
    <citation type="submission" date="2014-09" db="EMBL/GenBank/DDBJ databases">
        <title>Vibrio variabilis JCM 19239. (C206) whole genome shotgun sequence.</title>
        <authorList>
            <person name="Sawabe T."/>
            <person name="Meirelles P."/>
            <person name="Nakanishi M."/>
            <person name="Sayaka M."/>
            <person name="Hattori M."/>
            <person name="Ohkuma M."/>
        </authorList>
    </citation>
    <scope>NUCLEOTIDE SEQUENCE [LARGE SCALE GENOMIC DNA]</scope>
    <source>
        <strain evidence="2">JCM 19239</strain>
    </source>
</reference>
<proteinExistence type="predicted"/>
<gene>
    <name evidence="1" type="ORF">JCM19239_3920</name>
</gene>
<reference evidence="2" key="2">
    <citation type="submission" date="2014-09" db="EMBL/GenBank/DDBJ databases">
        <authorList>
            <consortium name="NBRP consortium"/>
            <person name="Sawabe T."/>
            <person name="Meirelles P."/>
            <person name="Nakanishi M."/>
            <person name="Sayaka M."/>
            <person name="Hattori M."/>
            <person name="Ohkuma M."/>
        </authorList>
    </citation>
    <scope>NUCLEOTIDE SEQUENCE [LARGE SCALE GENOMIC DNA]</scope>
    <source>
        <strain evidence="2">JCM 19239</strain>
    </source>
</reference>
<keyword evidence="2" id="KW-1185">Reference proteome</keyword>
<evidence type="ECO:0000313" key="1">
    <source>
        <dbReference type="EMBL" id="GAL24217.1"/>
    </source>
</evidence>
<dbReference type="Proteomes" id="UP000029223">
    <property type="component" value="Unassembled WGS sequence"/>
</dbReference>
<name>A0ABQ0J683_9VIBR</name>
<evidence type="ECO:0000313" key="2">
    <source>
        <dbReference type="Proteomes" id="UP000029223"/>
    </source>
</evidence>